<evidence type="ECO:0000256" key="2">
    <source>
        <dbReference type="SAM" id="Phobius"/>
    </source>
</evidence>
<evidence type="ECO:0000256" key="1">
    <source>
        <dbReference type="SAM" id="MobiDB-lite"/>
    </source>
</evidence>
<sequence>MSYNGGYDQGQGYNQQQPGYGQQQQHQGYDQQQHQGYDQQYQPGYGQPQQQQQQQQQQQGYNSEQAYNEYNQQESFDRPLDYSNRGQQPEYDQYGNPIPPQDYNEDEYEEGEGEDGERGLFRKTKIGEDGLPYEGVNMTTVGVLGAVAAAAVGMYAFKKHGEKKKRAENELRASEIGAPHDPYIGNDHKSNSGAYPNYNSDPYGN</sequence>
<feature type="region of interest" description="Disordered" evidence="1">
    <location>
        <begin position="174"/>
        <end position="205"/>
    </location>
</feature>
<feature type="compositionally biased region" description="Polar residues" evidence="1">
    <location>
        <begin position="191"/>
        <end position="205"/>
    </location>
</feature>
<gene>
    <name evidence="3" type="ORF">H4R26_003542</name>
</gene>
<comment type="caution">
    <text evidence="3">The sequence shown here is derived from an EMBL/GenBank/DDBJ whole genome shotgun (WGS) entry which is preliminary data.</text>
</comment>
<feature type="compositionally biased region" description="Polar residues" evidence="1">
    <location>
        <begin position="63"/>
        <end position="74"/>
    </location>
</feature>
<evidence type="ECO:0000313" key="3">
    <source>
        <dbReference type="EMBL" id="KAJ2002574.1"/>
    </source>
</evidence>
<organism evidence="3 4">
    <name type="scientific">Coemansia thaxteri</name>
    <dbReference type="NCBI Taxonomy" id="2663907"/>
    <lineage>
        <taxon>Eukaryota</taxon>
        <taxon>Fungi</taxon>
        <taxon>Fungi incertae sedis</taxon>
        <taxon>Zoopagomycota</taxon>
        <taxon>Kickxellomycotina</taxon>
        <taxon>Kickxellomycetes</taxon>
        <taxon>Kickxellales</taxon>
        <taxon>Kickxellaceae</taxon>
        <taxon>Coemansia</taxon>
    </lineage>
</organism>
<keyword evidence="2" id="KW-1133">Transmembrane helix</keyword>
<proteinExistence type="predicted"/>
<evidence type="ECO:0000313" key="4">
    <source>
        <dbReference type="Proteomes" id="UP001150907"/>
    </source>
</evidence>
<dbReference type="EMBL" id="JANBQF010000290">
    <property type="protein sequence ID" value="KAJ2002574.1"/>
    <property type="molecule type" value="Genomic_DNA"/>
</dbReference>
<feature type="compositionally biased region" description="Low complexity" evidence="1">
    <location>
        <begin position="1"/>
        <end position="62"/>
    </location>
</feature>
<dbReference type="Proteomes" id="UP001150907">
    <property type="component" value="Unassembled WGS sequence"/>
</dbReference>
<name>A0A9W8EHJ2_9FUNG</name>
<keyword evidence="2" id="KW-0472">Membrane</keyword>
<feature type="compositionally biased region" description="Acidic residues" evidence="1">
    <location>
        <begin position="103"/>
        <end position="115"/>
    </location>
</feature>
<accession>A0A9W8EHJ2</accession>
<feature type="transmembrane region" description="Helical" evidence="2">
    <location>
        <begin position="138"/>
        <end position="157"/>
    </location>
</feature>
<reference evidence="3" key="1">
    <citation type="submission" date="2022-07" db="EMBL/GenBank/DDBJ databases">
        <title>Phylogenomic reconstructions and comparative analyses of Kickxellomycotina fungi.</title>
        <authorList>
            <person name="Reynolds N.K."/>
            <person name="Stajich J.E."/>
            <person name="Barry K."/>
            <person name="Grigoriev I.V."/>
            <person name="Crous P."/>
            <person name="Smith M.E."/>
        </authorList>
    </citation>
    <scope>NUCLEOTIDE SEQUENCE</scope>
    <source>
        <strain evidence="3">IMI 214461</strain>
    </source>
</reference>
<keyword evidence="2" id="KW-0812">Transmembrane</keyword>
<protein>
    <submittedName>
        <fullName evidence="3">Uncharacterized protein</fullName>
    </submittedName>
</protein>
<dbReference type="AlphaFoldDB" id="A0A9W8EHJ2"/>
<feature type="region of interest" description="Disordered" evidence="1">
    <location>
        <begin position="1"/>
        <end position="122"/>
    </location>
</feature>
<keyword evidence="4" id="KW-1185">Reference proteome</keyword>